<dbReference type="InterPro" id="IPR014710">
    <property type="entry name" value="RmlC-like_jellyroll"/>
</dbReference>
<evidence type="ECO:0000313" key="3">
    <source>
        <dbReference type="Proteomes" id="UP000186351"/>
    </source>
</evidence>
<sequence length="198" mass="22929">MPHPIDILRKLHNFPDEIIERVQELMVDEHVRKGYCIESLRPTPGGTAFYIKKGAARTFYIDKGREYTLSFAFDDDFIITNTLTGIGPGVPMNVMFLEDSDIVTFVHSEMHQTIHEGISDVSPLEWTMFLNAILYEYAGYLEERLFNLYNASARERYEWVLRRYPRLGEVATTTQIASFLGITKETLYRIRGGKYSAR</sequence>
<proteinExistence type="predicted"/>
<reference evidence="3" key="1">
    <citation type="submission" date="2016-04" db="EMBL/GenBank/DDBJ databases">
        <title>Complete Genome Sequences of Twelve Strains of a Stable Defined Moderately Diverse Mouse Microbiota 2 (sDMDMm2).</title>
        <authorList>
            <person name="Uchimura Y."/>
            <person name="Wyss M."/>
            <person name="Brugiroux S."/>
            <person name="Limenitakis J.P."/>
            <person name="Stecher B."/>
            <person name="McCoy K.D."/>
            <person name="Macpherson A.J."/>
        </authorList>
    </citation>
    <scope>NUCLEOTIDE SEQUENCE [LARGE SCALE GENOMIC DNA]</scope>
    <source>
        <strain evidence="3">YL27</strain>
    </source>
</reference>
<reference evidence="2 4" key="3">
    <citation type="submission" date="2019-04" db="EMBL/GenBank/DDBJ databases">
        <title>Microbes associate with the intestines of laboratory mice.</title>
        <authorList>
            <person name="Navarre W."/>
            <person name="Wong E."/>
            <person name="Huang K."/>
            <person name="Tropini C."/>
            <person name="Ng K."/>
            <person name="Yu B."/>
        </authorList>
    </citation>
    <scope>NUCLEOTIDE SEQUENCE [LARGE SCALE GENOMIC DNA]</scope>
    <source>
        <strain evidence="2 4">NM06_A21</strain>
    </source>
</reference>
<organism evidence="1 3">
    <name type="scientific">Muribaculum intestinale</name>
    <dbReference type="NCBI Taxonomy" id="1796646"/>
    <lineage>
        <taxon>Bacteria</taxon>
        <taxon>Pseudomonadati</taxon>
        <taxon>Bacteroidota</taxon>
        <taxon>Bacteroidia</taxon>
        <taxon>Bacteroidales</taxon>
        <taxon>Muribaculaceae</taxon>
        <taxon>Muribaculum</taxon>
    </lineage>
</organism>
<dbReference type="STRING" id="1796646.A4V02_09760"/>
<protein>
    <submittedName>
        <fullName evidence="2">Crp/Fnr family transcriptional regulator</fullName>
    </submittedName>
    <submittedName>
        <fullName evidence="1">Helix-turn-helix domain-containing protein</fullName>
    </submittedName>
</protein>
<dbReference type="GeneID" id="65537154"/>
<reference evidence="1" key="2">
    <citation type="submission" date="2017-04" db="EMBL/GenBank/DDBJ databases">
        <title>Complete Genome Sequences of Twelve Strains of a Stable Defined Moderately Diverse Mouse Microbiota 2 (sDMDMm2).</title>
        <authorList>
            <person name="Uchimura Y."/>
            <person name="Wyss M."/>
            <person name="Brugiroux S."/>
            <person name="Limenitakis J.P."/>
            <person name="Stecher B."/>
            <person name="McCoy K.D."/>
            <person name="Macpherson A.J."/>
        </authorList>
    </citation>
    <scope>NUCLEOTIDE SEQUENCE</scope>
    <source>
        <strain evidence="1">YL27</strain>
    </source>
</reference>
<dbReference type="RefSeq" id="WP_068961270.1">
    <property type="nucleotide sequence ID" value="NZ_CAJTAP010000029.1"/>
</dbReference>
<evidence type="ECO:0000313" key="1">
    <source>
        <dbReference type="EMBL" id="ANU63974.1"/>
    </source>
</evidence>
<dbReference type="SUPFAM" id="SSF51206">
    <property type="entry name" value="cAMP-binding domain-like"/>
    <property type="match status" value="1"/>
</dbReference>
<dbReference type="Gene3D" id="2.60.120.10">
    <property type="entry name" value="Jelly Rolls"/>
    <property type="match status" value="1"/>
</dbReference>
<evidence type="ECO:0000313" key="4">
    <source>
        <dbReference type="Proteomes" id="UP000306630"/>
    </source>
</evidence>
<dbReference type="InterPro" id="IPR018490">
    <property type="entry name" value="cNMP-bd_dom_sf"/>
</dbReference>
<dbReference type="EMBL" id="CP015402">
    <property type="protein sequence ID" value="ANU63974.1"/>
    <property type="molecule type" value="Genomic_DNA"/>
</dbReference>
<dbReference type="Proteomes" id="UP000306630">
    <property type="component" value="Unassembled WGS sequence"/>
</dbReference>
<dbReference type="Proteomes" id="UP000186351">
    <property type="component" value="Chromosome"/>
</dbReference>
<dbReference type="KEGG" id="pary:A4V02_09760"/>
<name>A0A1B1SAZ6_9BACT</name>
<gene>
    <name evidence="1" type="ORF">A4V02_09760</name>
    <name evidence="2" type="ORF">E5333_05785</name>
</gene>
<dbReference type="OrthoDB" id="680421at2"/>
<dbReference type="AlphaFoldDB" id="A0A1B1SAZ6"/>
<dbReference type="EMBL" id="SRYD01000018">
    <property type="protein sequence ID" value="TGY74717.1"/>
    <property type="molecule type" value="Genomic_DNA"/>
</dbReference>
<accession>A0A1Z2XHM1</accession>
<keyword evidence="3" id="KW-1185">Reference proteome</keyword>
<accession>A0A1B1SAZ6</accession>
<evidence type="ECO:0000313" key="2">
    <source>
        <dbReference type="EMBL" id="TGY74717.1"/>
    </source>
</evidence>